<dbReference type="EMBL" id="JAPWTK010000194">
    <property type="protein sequence ID" value="KAJ8946190.1"/>
    <property type="molecule type" value="Genomic_DNA"/>
</dbReference>
<dbReference type="PANTHER" id="PTHR33395:SF22">
    <property type="entry name" value="REVERSE TRANSCRIPTASE DOMAIN-CONTAINING PROTEIN"/>
    <property type="match status" value="1"/>
</dbReference>
<proteinExistence type="predicted"/>
<evidence type="ECO:0000313" key="2">
    <source>
        <dbReference type="EMBL" id="KAJ8946190.1"/>
    </source>
</evidence>
<dbReference type="GO" id="GO:0007508">
    <property type="term" value="P:larval heart development"/>
    <property type="evidence" value="ECO:0007669"/>
    <property type="project" value="TreeGrafter"/>
</dbReference>
<dbReference type="GO" id="GO:0031012">
    <property type="term" value="C:extracellular matrix"/>
    <property type="evidence" value="ECO:0007669"/>
    <property type="project" value="TreeGrafter"/>
</dbReference>
<dbReference type="GO" id="GO:0003824">
    <property type="term" value="F:catalytic activity"/>
    <property type="evidence" value="ECO:0007669"/>
    <property type="project" value="InterPro"/>
</dbReference>
<dbReference type="Proteomes" id="UP001162162">
    <property type="component" value="Unassembled WGS sequence"/>
</dbReference>
<name>A0AAV8Y6Y6_9CUCU</name>
<dbReference type="PANTHER" id="PTHR33395">
    <property type="entry name" value="TRANSCRIPTASE, PUTATIVE-RELATED-RELATED"/>
    <property type="match status" value="1"/>
</dbReference>
<feature type="domain" description="Endonuclease/exonuclease/phosphatase" evidence="1">
    <location>
        <begin position="116"/>
        <end position="317"/>
    </location>
</feature>
<sequence>MTPDNNNPKSIIVKLNSRSYKDEILAAIRRQKGITVDKIGFNTANSKIYINDHLTLHNQLLFKKTRDYCKTKDIKCWTRDCKIYLKHPRAGRNMWISDENMYSYINKFELLIVYQNVRGLRSKTHEFYISTLSSNADIVCLSETWLNSNVNSAELFDVNKYNVFRRDRDLLLGGKKDGGGVLIAINRKFQAVHQTNWSSEGICEDLWISINIGGSRQLHLCCVYVPPYASVENLKAHLHSVSAVRQSHEKDDILVIGDYNIPNISWTKHNSHNYYTALITTDGFGESLIDSFNYLEIQQYNGVYNNSDKLLDLVFCSIDNVFVDLCTNPLVPEDIHHKSLDIYLKIDIDDFNLKCRNTFYKLQFFRENYDLINSEIDKINWELELCNLNV</sequence>
<dbReference type="Gene3D" id="3.60.10.10">
    <property type="entry name" value="Endonuclease/exonuclease/phosphatase"/>
    <property type="match status" value="1"/>
</dbReference>
<organism evidence="2 3">
    <name type="scientific">Aromia moschata</name>
    <dbReference type="NCBI Taxonomy" id="1265417"/>
    <lineage>
        <taxon>Eukaryota</taxon>
        <taxon>Metazoa</taxon>
        <taxon>Ecdysozoa</taxon>
        <taxon>Arthropoda</taxon>
        <taxon>Hexapoda</taxon>
        <taxon>Insecta</taxon>
        <taxon>Pterygota</taxon>
        <taxon>Neoptera</taxon>
        <taxon>Endopterygota</taxon>
        <taxon>Coleoptera</taxon>
        <taxon>Polyphaga</taxon>
        <taxon>Cucujiformia</taxon>
        <taxon>Chrysomeloidea</taxon>
        <taxon>Cerambycidae</taxon>
        <taxon>Cerambycinae</taxon>
        <taxon>Callichromatini</taxon>
        <taxon>Aromia</taxon>
    </lineage>
</organism>
<dbReference type="Pfam" id="PF03372">
    <property type="entry name" value="Exo_endo_phos"/>
    <property type="match status" value="1"/>
</dbReference>
<evidence type="ECO:0000259" key="1">
    <source>
        <dbReference type="Pfam" id="PF03372"/>
    </source>
</evidence>
<dbReference type="InterPro" id="IPR036691">
    <property type="entry name" value="Endo/exonu/phosph_ase_sf"/>
</dbReference>
<gene>
    <name evidence="2" type="ORF">NQ318_001702</name>
</gene>
<dbReference type="AlphaFoldDB" id="A0AAV8Y6Y6"/>
<dbReference type="GO" id="GO:0061343">
    <property type="term" value="P:cell adhesion involved in heart morphogenesis"/>
    <property type="evidence" value="ECO:0007669"/>
    <property type="project" value="TreeGrafter"/>
</dbReference>
<accession>A0AAV8Y6Y6</accession>
<protein>
    <recommendedName>
        <fullName evidence="1">Endonuclease/exonuclease/phosphatase domain-containing protein</fullName>
    </recommendedName>
</protein>
<keyword evidence="3" id="KW-1185">Reference proteome</keyword>
<comment type="caution">
    <text evidence="2">The sequence shown here is derived from an EMBL/GenBank/DDBJ whole genome shotgun (WGS) entry which is preliminary data.</text>
</comment>
<dbReference type="SUPFAM" id="SSF56219">
    <property type="entry name" value="DNase I-like"/>
    <property type="match status" value="1"/>
</dbReference>
<dbReference type="InterPro" id="IPR005135">
    <property type="entry name" value="Endo/exonuclease/phosphatase"/>
</dbReference>
<reference evidence="2" key="1">
    <citation type="journal article" date="2023" name="Insect Mol. Biol.">
        <title>Genome sequencing provides insights into the evolution of gene families encoding plant cell wall-degrading enzymes in longhorned beetles.</title>
        <authorList>
            <person name="Shin N.R."/>
            <person name="Okamura Y."/>
            <person name="Kirsch R."/>
            <person name="Pauchet Y."/>
        </authorList>
    </citation>
    <scope>NUCLEOTIDE SEQUENCE</scope>
    <source>
        <strain evidence="2">AMC_N1</strain>
    </source>
</reference>
<evidence type="ECO:0000313" key="3">
    <source>
        <dbReference type="Proteomes" id="UP001162162"/>
    </source>
</evidence>